<feature type="domain" description="Peptidase S1" evidence="11">
    <location>
        <begin position="171"/>
        <end position="418"/>
    </location>
</feature>
<dbReference type="PANTHER" id="PTHR24258">
    <property type="entry name" value="SERINE PROTEASE-RELATED"/>
    <property type="match status" value="1"/>
</dbReference>
<dbReference type="CDD" id="cd00190">
    <property type="entry name" value="Tryp_SPc"/>
    <property type="match status" value="1"/>
</dbReference>
<organism evidence="12 13">
    <name type="scientific">Drosophila albomicans</name>
    <name type="common">Fruit fly</name>
    <dbReference type="NCBI Taxonomy" id="7291"/>
    <lineage>
        <taxon>Eukaryota</taxon>
        <taxon>Metazoa</taxon>
        <taxon>Ecdysozoa</taxon>
        <taxon>Arthropoda</taxon>
        <taxon>Hexapoda</taxon>
        <taxon>Insecta</taxon>
        <taxon>Pterygota</taxon>
        <taxon>Neoptera</taxon>
        <taxon>Endopterygota</taxon>
        <taxon>Diptera</taxon>
        <taxon>Brachycera</taxon>
        <taxon>Muscomorpha</taxon>
        <taxon>Ephydroidea</taxon>
        <taxon>Drosophilidae</taxon>
        <taxon>Drosophila</taxon>
    </lineage>
</organism>
<keyword evidence="2" id="KW-0964">Secreted</keyword>
<feature type="compositionally biased region" description="Basic residues" evidence="9">
    <location>
        <begin position="49"/>
        <end position="59"/>
    </location>
</feature>
<keyword evidence="7" id="KW-1015">Disulfide bond</keyword>
<evidence type="ECO:0000313" key="13">
    <source>
        <dbReference type="RefSeq" id="XP_051862287.1"/>
    </source>
</evidence>
<keyword evidence="5 8" id="KW-0720">Serine protease</keyword>
<evidence type="ECO:0000313" key="12">
    <source>
        <dbReference type="Proteomes" id="UP000515160"/>
    </source>
</evidence>
<sequence>MRDILLLLLSLALCCYLTQAQRPDRAPPPPPPPPREHNHHRAPPPPPQRVHHHHSHHRPTRQDFDAIQFPQEQDIVFPDPRQADEERREFILYKIQDFLFENMENLPRPRPPPPMGPHRPGQPFPPPPNSRRHKKRKTRTRRRLCERKYSEYIERIFPNDTAIAEDANDEDFDGRILAKPGEYPHMAALGFQQDSEKIQYKCGGSLISENFVLSAAHCTDEQGVSPKWVRIGGLNLLVDETSGTSQIIGIQTIHNYPSYKDTSYYHDIALLKLERKVKLTEFVRPIRLWVTEEIPTSIAFAMGYGSTSLTKSMTNRLTHLNLTIVPNDECNRDLPAFAETPDGIIASQICAQDFILSRDTCQGDSGGPLQLNLPGRRRRHIHYHLIGITSYGVFCRSSFPSVYTRVFTYLDWIEQMTWGTSG</sequence>
<evidence type="ECO:0000256" key="2">
    <source>
        <dbReference type="ARBA" id="ARBA00022525"/>
    </source>
</evidence>
<evidence type="ECO:0000256" key="8">
    <source>
        <dbReference type="RuleBase" id="RU363034"/>
    </source>
</evidence>
<dbReference type="PROSITE" id="PS00135">
    <property type="entry name" value="TRYPSIN_SER"/>
    <property type="match status" value="1"/>
</dbReference>
<dbReference type="RefSeq" id="XP_051862287.1">
    <property type="nucleotide sequence ID" value="XM_052006327.1"/>
</dbReference>
<feature type="chain" id="PRO_5038801996" evidence="10">
    <location>
        <begin position="21"/>
        <end position="422"/>
    </location>
</feature>
<evidence type="ECO:0000256" key="7">
    <source>
        <dbReference type="ARBA" id="ARBA00023157"/>
    </source>
</evidence>
<proteinExistence type="predicted"/>
<dbReference type="PROSITE" id="PS50240">
    <property type="entry name" value="TRYPSIN_DOM"/>
    <property type="match status" value="1"/>
</dbReference>
<dbReference type="PRINTS" id="PR00722">
    <property type="entry name" value="CHYMOTRYPSIN"/>
</dbReference>
<feature type="region of interest" description="Disordered" evidence="9">
    <location>
        <begin position="21"/>
        <end position="60"/>
    </location>
</feature>
<feature type="region of interest" description="Disordered" evidence="9">
    <location>
        <begin position="104"/>
        <end position="141"/>
    </location>
</feature>
<accession>A0A9C6WK07</accession>
<dbReference type="GO" id="GO:0016485">
    <property type="term" value="P:protein processing"/>
    <property type="evidence" value="ECO:0007669"/>
    <property type="project" value="UniProtKB-ARBA"/>
</dbReference>
<evidence type="ECO:0000256" key="4">
    <source>
        <dbReference type="ARBA" id="ARBA00022801"/>
    </source>
</evidence>
<dbReference type="Pfam" id="PF00089">
    <property type="entry name" value="Trypsin"/>
    <property type="match status" value="1"/>
</dbReference>
<dbReference type="InterPro" id="IPR018114">
    <property type="entry name" value="TRYPSIN_HIS"/>
</dbReference>
<keyword evidence="6" id="KW-0865">Zymogen</keyword>
<dbReference type="Proteomes" id="UP000515160">
    <property type="component" value="Chromosome 2R"/>
</dbReference>
<dbReference type="OrthoDB" id="6380398at2759"/>
<evidence type="ECO:0000256" key="10">
    <source>
        <dbReference type="SAM" id="SignalP"/>
    </source>
</evidence>
<dbReference type="InterPro" id="IPR001314">
    <property type="entry name" value="Peptidase_S1A"/>
</dbReference>
<dbReference type="PANTHER" id="PTHR24258:SF136">
    <property type="entry name" value="GH06673P-RELATED"/>
    <property type="match status" value="1"/>
</dbReference>
<dbReference type="InterPro" id="IPR033116">
    <property type="entry name" value="TRYPSIN_SER"/>
</dbReference>
<dbReference type="SMART" id="SM00020">
    <property type="entry name" value="Tryp_SPc"/>
    <property type="match status" value="1"/>
</dbReference>
<evidence type="ECO:0000256" key="6">
    <source>
        <dbReference type="ARBA" id="ARBA00023145"/>
    </source>
</evidence>
<dbReference type="PROSITE" id="PS00134">
    <property type="entry name" value="TRYPSIN_HIS"/>
    <property type="match status" value="1"/>
</dbReference>
<protein>
    <submittedName>
        <fullName evidence="13">Serine protease snake isoform X1</fullName>
    </submittedName>
</protein>
<dbReference type="InterPro" id="IPR001254">
    <property type="entry name" value="Trypsin_dom"/>
</dbReference>
<dbReference type="InterPro" id="IPR043504">
    <property type="entry name" value="Peptidase_S1_PA_chymotrypsin"/>
</dbReference>
<gene>
    <name evidence="13" type="primary">LOC117573407</name>
</gene>
<feature type="compositionally biased region" description="Pro residues" evidence="9">
    <location>
        <begin position="108"/>
        <end position="129"/>
    </location>
</feature>
<feature type="signal peptide" evidence="10">
    <location>
        <begin position="1"/>
        <end position="20"/>
    </location>
</feature>
<dbReference type="GO" id="GO:0005576">
    <property type="term" value="C:extracellular region"/>
    <property type="evidence" value="ECO:0007669"/>
    <property type="project" value="UniProtKB-SubCell"/>
</dbReference>
<dbReference type="GeneID" id="117573407"/>
<keyword evidence="3 8" id="KW-0645">Protease</keyword>
<name>A0A9C6WK07_DROAB</name>
<dbReference type="InterPro" id="IPR009003">
    <property type="entry name" value="Peptidase_S1_PA"/>
</dbReference>
<dbReference type="GO" id="GO:0004252">
    <property type="term" value="F:serine-type endopeptidase activity"/>
    <property type="evidence" value="ECO:0007669"/>
    <property type="project" value="InterPro"/>
</dbReference>
<reference evidence="13" key="1">
    <citation type="submission" date="2025-08" db="UniProtKB">
        <authorList>
            <consortium name="RefSeq"/>
        </authorList>
    </citation>
    <scope>IDENTIFICATION</scope>
    <source>
        <strain evidence="13">15112-1751.03</strain>
        <tissue evidence="13">Whole Adult</tissue>
    </source>
</reference>
<feature type="compositionally biased region" description="Basic residues" evidence="9">
    <location>
        <begin position="130"/>
        <end position="141"/>
    </location>
</feature>
<dbReference type="FunFam" id="2.40.10.10:FF:000047">
    <property type="entry name" value="Trypsin eta"/>
    <property type="match status" value="1"/>
</dbReference>
<evidence type="ECO:0000256" key="3">
    <source>
        <dbReference type="ARBA" id="ARBA00022670"/>
    </source>
</evidence>
<evidence type="ECO:0000256" key="9">
    <source>
        <dbReference type="SAM" id="MobiDB-lite"/>
    </source>
</evidence>
<keyword evidence="12" id="KW-1185">Reference proteome</keyword>
<comment type="subcellular location">
    <subcellularLocation>
        <location evidence="1">Secreted</location>
    </subcellularLocation>
</comment>
<keyword evidence="10" id="KW-0732">Signal</keyword>
<dbReference type="SUPFAM" id="SSF50494">
    <property type="entry name" value="Trypsin-like serine proteases"/>
    <property type="match status" value="1"/>
</dbReference>
<keyword evidence="4 8" id="KW-0378">Hydrolase</keyword>
<evidence type="ECO:0000256" key="5">
    <source>
        <dbReference type="ARBA" id="ARBA00022825"/>
    </source>
</evidence>
<evidence type="ECO:0000259" key="11">
    <source>
        <dbReference type="PROSITE" id="PS50240"/>
    </source>
</evidence>
<dbReference type="Gene3D" id="2.40.10.10">
    <property type="entry name" value="Trypsin-like serine proteases"/>
    <property type="match status" value="1"/>
</dbReference>
<evidence type="ECO:0000256" key="1">
    <source>
        <dbReference type="ARBA" id="ARBA00004613"/>
    </source>
</evidence>
<dbReference type="AlphaFoldDB" id="A0A9C6WK07"/>